<evidence type="ECO:0000313" key="4">
    <source>
        <dbReference type="Proteomes" id="UP000019849"/>
    </source>
</evidence>
<protein>
    <submittedName>
        <fullName evidence="2">Membrane protein</fullName>
    </submittedName>
    <submittedName>
        <fullName evidence="3">Putative secreted protein</fullName>
    </submittedName>
</protein>
<gene>
    <name evidence="2" type="ORF">BG36_18235</name>
    <name evidence="3" type="ORF">DES43_101134</name>
</gene>
<evidence type="ECO:0000313" key="3">
    <source>
        <dbReference type="EMBL" id="TDR38067.1"/>
    </source>
</evidence>
<dbReference type="EMBL" id="JENY01000004">
    <property type="protein sequence ID" value="EXL09904.1"/>
    <property type="molecule type" value="Genomic_DNA"/>
</dbReference>
<dbReference type="OrthoDB" id="9804637at2"/>
<evidence type="ECO:0000256" key="1">
    <source>
        <dbReference type="SAM" id="Phobius"/>
    </source>
</evidence>
<organism evidence="2 4">
    <name type="scientific">Aquamicrobium defluvii</name>
    <dbReference type="NCBI Taxonomy" id="69279"/>
    <lineage>
        <taxon>Bacteria</taxon>
        <taxon>Pseudomonadati</taxon>
        <taxon>Pseudomonadota</taxon>
        <taxon>Alphaproteobacteria</taxon>
        <taxon>Hyphomicrobiales</taxon>
        <taxon>Phyllobacteriaceae</taxon>
        <taxon>Aquamicrobium</taxon>
    </lineage>
</organism>
<reference evidence="3 5" key="2">
    <citation type="submission" date="2019-03" db="EMBL/GenBank/DDBJ databases">
        <title>Genomic Encyclopedia of Type Strains, Phase IV (KMG-IV): sequencing the most valuable type-strain genomes for metagenomic binning, comparative biology and taxonomic classification.</title>
        <authorList>
            <person name="Goeker M."/>
        </authorList>
    </citation>
    <scope>NUCLEOTIDE SEQUENCE [LARGE SCALE GENOMIC DNA]</scope>
    <source>
        <strain evidence="3 5">DSM 11603</strain>
    </source>
</reference>
<evidence type="ECO:0000313" key="2">
    <source>
        <dbReference type="EMBL" id="EXL09904.1"/>
    </source>
</evidence>
<dbReference type="Proteomes" id="UP000019849">
    <property type="component" value="Unassembled WGS sequence"/>
</dbReference>
<name>A0A011TE42_9HYPH</name>
<proteinExistence type="predicted"/>
<keyword evidence="1" id="KW-0472">Membrane</keyword>
<keyword evidence="5" id="KW-1185">Reference proteome</keyword>
<dbReference type="RefSeq" id="WP_035023837.1">
    <property type="nucleotide sequence ID" value="NZ_KK073879.1"/>
</dbReference>
<comment type="caution">
    <text evidence="2">The sequence shown here is derived from an EMBL/GenBank/DDBJ whole genome shotgun (WGS) entry which is preliminary data.</text>
</comment>
<feature type="transmembrane region" description="Helical" evidence="1">
    <location>
        <begin position="52"/>
        <end position="74"/>
    </location>
</feature>
<keyword evidence="1" id="KW-1133">Transmembrane helix</keyword>
<dbReference type="PATRIC" id="fig|69279.3.peg.870"/>
<sequence length="89" mass="9938">MSWVSLVAIYFVMWWLVLFAILPFGVKTQDDDDNVTLGTVSSAPRGPHMLRAVIWTTIVTTIIMGIYGWLTLGLGYSFDDIPRMVPGSD</sequence>
<accession>A0A011TE42</accession>
<dbReference type="AlphaFoldDB" id="A0A011TE42"/>
<keyword evidence="1" id="KW-0812">Transmembrane</keyword>
<dbReference type="eggNOG" id="COG5454">
    <property type="taxonomic scope" value="Bacteria"/>
</dbReference>
<dbReference type="STRING" id="69279.BG36_18235"/>
<dbReference type="Pfam" id="PF07330">
    <property type="entry name" value="DUF1467"/>
    <property type="match status" value="1"/>
</dbReference>
<dbReference type="EMBL" id="SNZF01000001">
    <property type="protein sequence ID" value="TDR38067.1"/>
    <property type="molecule type" value="Genomic_DNA"/>
</dbReference>
<dbReference type="Proteomes" id="UP000294958">
    <property type="component" value="Unassembled WGS sequence"/>
</dbReference>
<dbReference type="HOGENOM" id="CLU_160698_0_0_5"/>
<feature type="transmembrane region" description="Helical" evidence="1">
    <location>
        <begin position="7"/>
        <end position="26"/>
    </location>
</feature>
<dbReference type="InterPro" id="IPR009935">
    <property type="entry name" value="DUF1467"/>
</dbReference>
<evidence type="ECO:0000313" key="5">
    <source>
        <dbReference type="Proteomes" id="UP000294958"/>
    </source>
</evidence>
<reference evidence="2 4" key="1">
    <citation type="submission" date="2014-02" db="EMBL/GenBank/DDBJ databases">
        <title>Aquamicrobium defluvii Genome sequencing.</title>
        <authorList>
            <person name="Wang X."/>
        </authorList>
    </citation>
    <scope>NUCLEOTIDE SEQUENCE [LARGE SCALE GENOMIC DNA]</scope>
    <source>
        <strain evidence="2 4">W13Z1</strain>
    </source>
</reference>